<evidence type="ECO:0000313" key="2">
    <source>
        <dbReference type="Proteomes" id="UP000241436"/>
    </source>
</evidence>
<proteinExistence type="predicted"/>
<gene>
    <name evidence="1" type="ORF">CLG94_07360</name>
</gene>
<dbReference type="EMBL" id="NVQC01000022">
    <property type="protein sequence ID" value="PTL35590.1"/>
    <property type="molecule type" value="Genomic_DNA"/>
</dbReference>
<dbReference type="Pfam" id="PF14076">
    <property type="entry name" value="DUF4258"/>
    <property type="match status" value="1"/>
</dbReference>
<dbReference type="OrthoDB" id="517387at2"/>
<dbReference type="Proteomes" id="UP000241436">
    <property type="component" value="Unassembled WGS sequence"/>
</dbReference>
<keyword evidence="2" id="KW-1185">Reference proteome</keyword>
<evidence type="ECO:0008006" key="3">
    <source>
        <dbReference type="Google" id="ProtNLM"/>
    </source>
</evidence>
<organism evidence="1 2">
    <name type="scientific">Candidatus Methylomirabilis limnetica</name>
    <dbReference type="NCBI Taxonomy" id="2033718"/>
    <lineage>
        <taxon>Bacteria</taxon>
        <taxon>Candidatus Methylomirabilota</taxon>
        <taxon>Candidatus Methylomirabilia</taxon>
        <taxon>Candidatus Methylomirabilales</taxon>
        <taxon>Candidatus Methylomirabilaceae</taxon>
        <taxon>Candidatus Methylomirabilis</taxon>
    </lineage>
</organism>
<comment type="caution">
    <text evidence="1">The sequence shown here is derived from an EMBL/GenBank/DDBJ whole genome shotgun (WGS) entry which is preliminary data.</text>
</comment>
<dbReference type="InterPro" id="IPR025354">
    <property type="entry name" value="DUF4258"/>
</dbReference>
<reference evidence="1 2" key="1">
    <citation type="submission" date="2017-09" db="EMBL/GenBank/DDBJ databases">
        <title>Bloom of a denitrifying methanotroph, Candidatus Methylomirabilis limnetica, in a deep stratified lake.</title>
        <authorList>
            <person name="Graf J.S."/>
            <person name="Marchant H.K."/>
            <person name="Tienken D."/>
            <person name="Hach P.F."/>
            <person name="Brand A."/>
            <person name="Schubert C.J."/>
            <person name="Kuypers M.M."/>
            <person name="Milucka J."/>
        </authorList>
    </citation>
    <scope>NUCLEOTIDE SEQUENCE [LARGE SCALE GENOMIC DNA]</scope>
    <source>
        <strain evidence="1 2">Zug</strain>
    </source>
</reference>
<protein>
    <recommendedName>
        <fullName evidence="3">DUF4258 domain-containing protein</fullName>
    </recommendedName>
</protein>
<name>A0A2T4TWW0_9BACT</name>
<evidence type="ECO:0000313" key="1">
    <source>
        <dbReference type="EMBL" id="PTL35590.1"/>
    </source>
</evidence>
<sequence length="85" mass="10079">MRFHYSKHLHEELDRRKISRKLLEQVLQGPEQKVPEVDNVTCYQSQVEIEGKPCLLRVMVNETVDPPVVVTVYRTSKISKYWRVP</sequence>
<dbReference type="RefSeq" id="WP_107562231.1">
    <property type="nucleotide sequence ID" value="NZ_NVQC01000022.1"/>
</dbReference>
<accession>A0A2T4TWW0</accession>
<reference evidence="2" key="2">
    <citation type="journal article" date="2018" name="Environ. Microbiol.">
        <title>Bloom of a denitrifying methanotroph, 'Candidatus Methylomirabilis limnetica', in a deep stratified lake.</title>
        <authorList>
            <person name="Graf J.S."/>
            <person name="Mayr M.J."/>
            <person name="Marchant H.K."/>
            <person name="Tienken D."/>
            <person name="Hach P.F."/>
            <person name="Brand A."/>
            <person name="Schubert C.J."/>
            <person name="Kuypers M.M."/>
            <person name="Milucka J."/>
        </authorList>
    </citation>
    <scope>NUCLEOTIDE SEQUENCE [LARGE SCALE GENOMIC DNA]</scope>
    <source>
        <strain evidence="2">Zug</strain>
    </source>
</reference>
<dbReference type="AlphaFoldDB" id="A0A2T4TWW0"/>